<dbReference type="AlphaFoldDB" id="A0A3G8H702"/>
<dbReference type="InterPro" id="IPR036390">
    <property type="entry name" value="WH_DNA-bd_sf"/>
</dbReference>
<dbReference type="InterPro" id="IPR039422">
    <property type="entry name" value="MarR/SlyA-like"/>
</dbReference>
<dbReference type="PROSITE" id="PS50995">
    <property type="entry name" value="HTH_MARR_2"/>
    <property type="match status" value="1"/>
</dbReference>
<proteinExistence type="predicted"/>
<evidence type="ECO:0000313" key="3">
    <source>
        <dbReference type="Proteomes" id="UP000270411"/>
    </source>
</evidence>
<dbReference type="GO" id="GO:0006950">
    <property type="term" value="P:response to stress"/>
    <property type="evidence" value="ECO:0007669"/>
    <property type="project" value="TreeGrafter"/>
</dbReference>
<dbReference type="Gene3D" id="1.10.10.10">
    <property type="entry name" value="Winged helix-like DNA-binding domain superfamily/Winged helix DNA-binding domain"/>
    <property type="match status" value="1"/>
</dbReference>
<organism evidence="2 3">
    <name type="scientific">Cupriavidus pauculus</name>
    <dbReference type="NCBI Taxonomy" id="82633"/>
    <lineage>
        <taxon>Bacteria</taxon>
        <taxon>Pseudomonadati</taxon>
        <taxon>Pseudomonadota</taxon>
        <taxon>Betaproteobacteria</taxon>
        <taxon>Burkholderiales</taxon>
        <taxon>Burkholderiaceae</taxon>
        <taxon>Cupriavidus</taxon>
    </lineage>
</organism>
<dbReference type="PANTHER" id="PTHR33164">
    <property type="entry name" value="TRANSCRIPTIONAL REGULATOR, MARR FAMILY"/>
    <property type="match status" value="1"/>
</dbReference>
<protein>
    <submittedName>
        <fullName evidence="2">MarR family transcriptional regulator</fullName>
    </submittedName>
</protein>
<sequence length="165" mass="17830">MAPSRKTREALAPDPNGGHFDPHLPNVDYGVLDSLIGYAIRRAQIRVYEDFVAALAPWNITPPRFSALQIIARNANLKLTDLATILGIARSGAVLLVDALEAMGLVERVPSPTDRRAFGLVLTDAGQKTLREVTDAVCAHDARIAGGLSAEEQRVLKGLLERLGR</sequence>
<name>A0A3G8H702_9BURK</name>
<dbReference type="EMBL" id="CP033970">
    <property type="protein sequence ID" value="AZG16244.1"/>
    <property type="molecule type" value="Genomic_DNA"/>
</dbReference>
<dbReference type="GO" id="GO:0003700">
    <property type="term" value="F:DNA-binding transcription factor activity"/>
    <property type="evidence" value="ECO:0007669"/>
    <property type="project" value="InterPro"/>
</dbReference>
<dbReference type="Pfam" id="PF01047">
    <property type="entry name" value="MarR"/>
    <property type="match status" value="1"/>
</dbReference>
<dbReference type="SMART" id="SM00347">
    <property type="entry name" value="HTH_MARR"/>
    <property type="match status" value="1"/>
</dbReference>
<dbReference type="PRINTS" id="PR00598">
    <property type="entry name" value="HTHMARR"/>
</dbReference>
<dbReference type="SUPFAM" id="SSF46785">
    <property type="entry name" value="Winged helix' DNA-binding domain"/>
    <property type="match status" value="1"/>
</dbReference>
<feature type="domain" description="HTH marR-type" evidence="1">
    <location>
        <begin position="33"/>
        <end position="165"/>
    </location>
</feature>
<dbReference type="RefSeq" id="WP_124685974.1">
    <property type="nucleotide sequence ID" value="NZ_CP033970.1"/>
</dbReference>
<evidence type="ECO:0000259" key="1">
    <source>
        <dbReference type="PROSITE" id="PS50995"/>
    </source>
</evidence>
<accession>A0A3G8H702</accession>
<dbReference type="PANTHER" id="PTHR33164:SF43">
    <property type="entry name" value="HTH-TYPE TRANSCRIPTIONAL REPRESSOR YETL"/>
    <property type="match status" value="1"/>
</dbReference>
<dbReference type="InterPro" id="IPR036388">
    <property type="entry name" value="WH-like_DNA-bd_sf"/>
</dbReference>
<gene>
    <name evidence="2" type="ORF">EHF44_22885</name>
</gene>
<dbReference type="OrthoDB" id="117723at2"/>
<dbReference type="KEGG" id="cpau:EHF44_22885"/>
<dbReference type="InterPro" id="IPR000835">
    <property type="entry name" value="HTH_MarR-typ"/>
</dbReference>
<evidence type="ECO:0000313" key="2">
    <source>
        <dbReference type="EMBL" id="AZG16244.1"/>
    </source>
</evidence>
<dbReference type="Proteomes" id="UP000270411">
    <property type="component" value="Chromosome 2"/>
</dbReference>
<reference evidence="3" key="1">
    <citation type="submission" date="2018-11" db="EMBL/GenBank/DDBJ databases">
        <title>FDA dAtabase for Regulatory Grade micrObial Sequences (FDA-ARGOS): Supporting development and validation of Infectious Disease Dx tests.</title>
        <authorList>
            <person name="Goldberg B."/>
            <person name="Campos J."/>
            <person name="Tallon L."/>
            <person name="Sadzewicz L."/>
            <person name="Zhao X."/>
            <person name="Vavikolanu K."/>
            <person name="Mehta A."/>
            <person name="Aluvathingal J."/>
            <person name="Nadendla S."/>
            <person name="Geyer C."/>
            <person name="Nandy P."/>
            <person name="Yan Y."/>
            <person name="Sichtig H."/>
        </authorList>
    </citation>
    <scope>NUCLEOTIDE SEQUENCE [LARGE SCALE GENOMIC DNA]</scope>
    <source>
        <strain evidence="3">FDAARGOS_614</strain>
    </source>
</reference>